<dbReference type="EMBL" id="MCBQ01022444">
    <property type="protein sequence ID" value="RKF47194.1"/>
    <property type="molecule type" value="Genomic_DNA"/>
</dbReference>
<protein>
    <submittedName>
        <fullName evidence="1">Uncharacterized protein</fullName>
    </submittedName>
</protein>
<comment type="caution">
    <text evidence="1">The sequence shown here is derived from an EMBL/GenBank/DDBJ whole genome shotgun (WGS) entry which is preliminary data.</text>
</comment>
<organism evidence="1 2">
    <name type="scientific">Golovinomyces cichoracearum</name>
    <dbReference type="NCBI Taxonomy" id="62708"/>
    <lineage>
        <taxon>Eukaryota</taxon>
        <taxon>Fungi</taxon>
        <taxon>Dikarya</taxon>
        <taxon>Ascomycota</taxon>
        <taxon>Pezizomycotina</taxon>
        <taxon>Leotiomycetes</taxon>
        <taxon>Erysiphales</taxon>
        <taxon>Erysiphaceae</taxon>
        <taxon>Golovinomyces</taxon>
    </lineage>
</organism>
<evidence type="ECO:0000313" key="1">
    <source>
        <dbReference type="EMBL" id="RKF47194.1"/>
    </source>
</evidence>
<accession>A0A420GPK1</accession>
<evidence type="ECO:0000313" key="2">
    <source>
        <dbReference type="Proteomes" id="UP000283383"/>
    </source>
</evidence>
<gene>
    <name evidence="1" type="ORF">GcM3_224028</name>
</gene>
<reference evidence="1 2" key="1">
    <citation type="journal article" date="2018" name="BMC Genomics">
        <title>Comparative genome analyses reveal sequence features reflecting distinct modes of host-adaptation between dicot and monocot powdery mildew.</title>
        <authorList>
            <person name="Wu Y."/>
            <person name="Ma X."/>
            <person name="Pan Z."/>
            <person name="Kale S.D."/>
            <person name="Song Y."/>
            <person name="King H."/>
            <person name="Zhang Q."/>
            <person name="Presley C."/>
            <person name="Deng X."/>
            <person name="Wei C.I."/>
            <person name="Xiao S."/>
        </authorList>
    </citation>
    <scope>NUCLEOTIDE SEQUENCE [LARGE SCALE GENOMIC DNA]</scope>
    <source>
        <strain evidence="1">UMSG3</strain>
    </source>
</reference>
<dbReference type="AlphaFoldDB" id="A0A420GPK1"/>
<sequence length="155" mass="17935">MVTKTKLFAEYDKYQILNYKPHGYRGIGPTFDYKFDIFLGRCGNTGIPKDTLASTRDRRKSTAECLQILARRLANMQHDLDINLRNYAFILNKVATACENQKAFKNIGERPEVNLPGLLNDLRLAAKFNDRKSKLTSTESYLLIDRRCHQGQRKF</sequence>
<keyword evidence="2" id="KW-1185">Reference proteome</keyword>
<proteinExistence type="predicted"/>
<name>A0A420GPK1_9PEZI</name>
<dbReference type="Proteomes" id="UP000283383">
    <property type="component" value="Unassembled WGS sequence"/>
</dbReference>